<gene>
    <name evidence="1" type="ORF">E2C01_051080</name>
</gene>
<sequence length="332" mass="36377">MWCSHLSWNLTLAGPLWELVRHCLPSCPCQPASLPTCLPSLYFLLPTSLSSASPHFTPYCLPAFLRGHRFVGDVRCEAVLLWSVVTPLEWRGVAQDKERFFLPWCGQLTGCLTVTISARCCGAGVSLSLHISDECQRSHQHKRKVSESVSAEEVSGRVERPHHQPLVFLLATLHLLLHQCGHMLQPHLLRRQHLVLPLQLLQLRLQVSLHLLGISSPPGGAAAVPAGRSDVGGGEGGRHRVKGRRHLVEGVPVGGVVDRVRPMVRLSEGQPQGVAVRVRLLWTVGRGHFGPLRHQGLLPAAVQLLLLRESAAVACATRRVGRQVVAVHVAVR</sequence>
<protein>
    <submittedName>
        <fullName evidence="1">Uncharacterized protein</fullName>
    </submittedName>
</protein>
<proteinExistence type="predicted"/>
<keyword evidence="2" id="KW-1185">Reference proteome</keyword>
<organism evidence="1 2">
    <name type="scientific">Portunus trituberculatus</name>
    <name type="common">Swimming crab</name>
    <name type="synonym">Neptunus trituberculatus</name>
    <dbReference type="NCBI Taxonomy" id="210409"/>
    <lineage>
        <taxon>Eukaryota</taxon>
        <taxon>Metazoa</taxon>
        <taxon>Ecdysozoa</taxon>
        <taxon>Arthropoda</taxon>
        <taxon>Crustacea</taxon>
        <taxon>Multicrustacea</taxon>
        <taxon>Malacostraca</taxon>
        <taxon>Eumalacostraca</taxon>
        <taxon>Eucarida</taxon>
        <taxon>Decapoda</taxon>
        <taxon>Pleocyemata</taxon>
        <taxon>Brachyura</taxon>
        <taxon>Eubrachyura</taxon>
        <taxon>Portunoidea</taxon>
        <taxon>Portunidae</taxon>
        <taxon>Portuninae</taxon>
        <taxon>Portunus</taxon>
    </lineage>
</organism>
<comment type="caution">
    <text evidence="1">The sequence shown here is derived from an EMBL/GenBank/DDBJ whole genome shotgun (WGS) entry which is preliminary data.</text>
</comment>
<name>A0A5B7GHN5_PORTR</name>
<dbReference type="AlphaFoldDB" id="A0A5B7GHN5"/>
<evidence type="ECO:0000313" key="1">
    <source>
        <dbReference type="EMBL" id="MPC57106.1"/>
    </source>
</evidence>
<reference evidence="1 2" key="1">
    <citation type="submission" date="2019-05" db="EMBL/GenBank/DDBJ databases">
        <title>Another draft genome of Portunus trituberculatus and its Hox gene families provides insights of decapod evolution.</title>
        <authorList>
            <person name="Jeong J.-H."/>
            <person name="Song I."/>
            <person name="Kim S."/>
            <person name="Choi T."/>
            <person name="Kim D."/>
            <person name="Ryu S."/>
            <person name="Kim W."/>
        </authorList>
    </citation>
    <scope>NUCLEOTIDE SEQUENCE [LARGE SCALE GENOMIC DNA]</scope>
    <source>
        <tissue evidence="1">Muscle</tissue>
    </source>
</reference>
<dbReference type="EMBL" id="VSRR010014507">
    <property type="protein sequence ID" value="MPC57106.1"/>
    <property type="molecule type" value="Genomic_DNA"/>
</dbReference>
<evidence type="ECO:0000313" key="2">
    <source>
        <dbReference type="Proteomes" id="UP000324222"/>
    </source>
</evidence>
<dbReference type="Proteomes" id="UP000324222">
    <property type="component" value="Unassembled WGS sequence"/>
</dbReference>
<accession>A0A5B7GHN5</accession>